<dbReference type="STRING" id="1245769.A0A0C7N210"/>
<dbReference type="GeneID" id="34684000"/>
<comment type="subcellular location">
    <subcellularLocation>
        <location evidence="1 6">Nucleus</location>
    </subcellularLocation>
</comment>
<comment type="similarity">
    <text evidence="2 6">Belongs to the Mediator complex subunit 22 family.</text>
</comment>
<proteinExistence type="inferred from homology"/>
<dbReference type="GO" id="GO:0051123">
    <property type="term" value="P:RNA polymerase II preinitiation complex assembly"/>
    <property type="evidence" value="ECO:0007669"/>
    <property type="project" value="EnsemblFungi"/>
</dbReference>
<accession>A0A0C7N210</accession>
<dbReference type="EMBL" id="LN736360">
    <property type="protein sequence ID" value="CEP60599.1"/>
    <property type="molecule type" value="Genomic_DNA"/>
</dbReference>
<name>A0A0C7N210_9SACH</name>
<keyword evidence="4 6" id="KW-0804">Transcription</keyword>
<dbReference type="RefSeq" id="XP_022626841.1">
    <property type="nucleotide sequence ID" value="XM_022774778.1"/>
</dbReference>
<comment type="subunit">
    <text evidence="6">Component of the Mediator complex.</text>
</comment>
<dbReference type="GO" id="GO:0060261">
    <property type="term" value="P:positive regulation of transcription initiation by RNA polymerase II"/>
    <property type="evidence" value="ECO:0007669"/>
    <property type="project" value="EnsemblFungi"/>
</dbReference>
<protein>
    <recommendedName>
        <fullName evidence="6">Mediator of RNA polymerase II transcription subunit 22</fullName>
    </recommendedName>
    <alternativeName>
        <fullName evidence="6">Mediator complex subunit 22</fullName>
    </alternativeName>
</protein>
<evidence type="ECO:0000256" key="2">
    <source>
        <dbReference type="ARBA" id="ARBA00005942"/>
    </source>
</evidence>
<keyword evidence="9" id="KW-1185">Reference proteome</keyword>
<dbReference type="PIRSF" id="PIRSF007936">
    <property type="entry name" value="SRB6"/>
    <property type="match status" value="1"/>
</dbReference>
<dbReference type="OrthoDB" id="203279at2759"/>
<evidence type="ECO:0000256" key="5">
    <source>
        <dbReference type="ARBA" id="ARBA00023242"/>
    </source>
</evidence>
<dbReference type="Pfam" id="PF06179">
    <property type="entry name" value="Med22"/>
    <property type="match status" value="1"/>
</dbReference>
<dbReference type="InterPro" id="IPR016530">
    <property type="entry name" value="Med22_Saccharomyce"/>
</dbReference>
<sequence length="120" mass="13423">MSDKGLLEQLNRTTETLSHSLTNLIRYASISTEKDDEEHGAQELPESTSKTSTGGLMMVSGQTAQLIRGIQDLMVMTRNIREKWVLTQIPDEKADSQQELEMAKCADLLEEWSKAVLGKI</sequence>
<keyword evidence="5" id="KW-0539">Nucleus</keyword>
<feature type="compositionally biased region" description="Polar residues" evidence="7">
    <location>
        <begin position="45"/>
        <end position="56"/>
    </location>
</feature>
<reference evidence="8 9" key="1">
    <citation type="submission" date="2014-12" db="EMBL/GenBank/DDBJ databases">
        <authorList>
            <person name="Neuveglise Cecile"/>
        </authorList>
    </citation>
    <scope>NUCLEOTIDE SEQUENCE [LARGE SCALE GENOMIC DNA]</scope>
    <source>
        <strain evidence="8 9">CBS 12615</strain>
    </source>
</reference>
<evidence type="ECO:0000256" key="7">
    <source>
        <dbReference type="SAM" id="MobiDB-lite"/>
    </source>
</evidence>
<evidence type="ECO:0000256" key="4">
    <source>
        <dbReference type="ARBA" id="ARBA00023163"/>
    </source>
</evidence>
<dbReference type="InterPro" id="IPR009332">
    <property type="entry name" value="Med22"/>
</dbReference>
<comment type="function">
    <text evidence="6">Component of the Mediator complex, a coactivator involved in the regulated transcription of nearly all RNA polymerase II-dependent genes. Mediator functions as a bridge to convey information from gene-specific regulatory proteins to the basal RNA polymerase II transcription machinery.</text>
</comment>
<dbReference type="HOGENOM" id="CLU_130571_0_0_1"/>
<keyword evidence="3 6" id="KW-0805">Transcription regulation</keyword>
<organism evidence="8 9">
    <name type="scientific">Lachancea lanzarotensis</name>
    <dbReference type="NCBI Taxonomy" id="1245769"/>
    <lineage>
        <taxon>Eukaryota</taxon>
        <taxon>Fungi</taxon>
        <taxon>Dikarya</taxon>
        <taxon>Ascomycota</taxon>
        <taxon>Saccharomycotina</taxon>
        <taxon>Saccharomycetes</taxon>
        <taxon>Saccharomycetales</taxon>
        <taxon>Saccharomycetaceae</taxon>
        <taxon>Lachancea</taxon>
    </lineage>
</organism>
<dbReference type="GO" id="GO:0032968">
    <property type="term" value="P:positive regulation of transcription elongation by RNA polymerase II"/>
    <property type="evidence" value="ECO:0007669"/>
    <property type="project" value="EnsemblFungi"/>
</dbReference>
<dbReference type="GO" id="GO:0016592">
    <property type="term" value="C:mediator complex"/>
    <property type="evidence" value="ECO:0007669"/>
    <property type="project" value="InterPro"/>
</dbReference>
<evidence type="ECO:0000256" key="1">
    <source>
        <dbReference type="ARBA" id="ARBA00004123"/>
    </source>
</evidence>
<evidence type="ECO:0000256" key="3">
    <source>
        <dbReference type="ARBA" id="ARBA00023015"/>
    </source>
</evidence>
<dbReference type="GO" id="GO:0070847">
    <property type="term" value="C:core mediator complex"/>
    <property type="evidence" value="ECO:0007669"/>
    <property type="project" value="EnsemblFungi"/>
</dbReference>
<dbReference type="GO" id="GO:0003712">
    <property type="term" value="F:transcription coregulator activity"/>
    <property type="evidence" value="ECO:0007669"/>
    <property type="project" value="InterPro"/>
</dbReference>
<evidence type="ECO:0000256" key="6">
    <source>
        <dbReference type="PIRNR" id="PIRNR007936"/>
    </source>
</evidence>
<dbReference type="Proteomes" id="UP000054304">
    <property type="component" value="Unassembled WGS sequence"/>
</dbReference>
<evidence type="ECO:0000313" key="8">
    <source>
        <dbReference type="EMBL" id="CEP60599.1"/>
    </source>
</evidence>
<dbReference type="AlphaFoldDB" id="A0A0C7N210"/>
<evidence type="ECO:0000313" key="9">
    <source>
        <dbReference type="Proteomes" id="UP000054304"/>
    </source>
</evidence>
<gene>
    <name evidence="8" type="ORF">LALA0_S01e14664g</name>
</gene>
<feature type="region of interest" description="Disordered" evidence="7">
    <location>
        <begin position="32"/>
        <end position="56"/>
    </location>
</feature>
<dbReference type="Gene3D" id="6.10.280.160">
    <property type="entry name" value="Mediator of RNA polymerase II transcription subunit 22"/>
    <property type="match status" value="1"/>
</dbReference>
<keyword evidence="6" id="KW-0010">Activator</keyword>